<gene>
    <name evidence="3" type="ORF">SAMN05216378_3497</name>
</gene>
<dbReference type="CDD" id="cd00118">
    <property type="entry name" value="LysM"/>
    <property type="match status" value="1"/>
</dbReference>
<dbReference type="Proteomes" id="UP000198855">
    <property type="component" value="Unassembled WGS sequence"/>
</dbReference>
<dbReference type="STRING" id="1045775.SAMN05216378_3497"/>
<dbReference type="InterPro" id="IPR018392">
    <property type="entry name" value="LysM"/>
</dbReference>
<keyword evidence="4" id="KW-1185">Reference proteome</keyword>
<dbReference type="SMART" id="SM00257">
    <property type="entry name" value="LysM"/>
    <property type="match status" value="1"/>
</dbReference>
<dbReference type="Pfam" id="PF01476">
    <property type="entry name" value="LysM"/>
    <property type="match status" value="1"/>
</dbReference>
<dbReference type="EMBL" id="FOMT01000003">
    <property type="protein sequence ID" value="SFE54656.1"/>
    <property type="molecule type" value="Genomic_DNA"/>
</dbReference>
<feature type="compositionally biased region" description="Polar residues" evidence="1">
    <location>
        <begin position="159"/>
        <end position="169"/>
    </location>
</feature>
<reference evidence="4" key="1">
    <citation type="submission" date="2016-10" db="EMBL/GenBank/DDBJ databases">
        <authorList>
            <person name="Varghese N."/>
            <person name="Submissions S."/>
        </authorList>
    </citation>
    <scope>NUCLEOTIDE SEQUENCE [LARGE SCALE GENOMIC DNA]</scope>
    <source>
        <strain evidence="4">CGMCC 1.10784</strain>
    </source>
</reference>
<proteinExistence type="predicted"/>
<protein>
    <submittedName>
        <fullName evidence="3">Nucleoid-associated protein YgaU, contains BON and LysM domains</fullName>
    </submittedName>
</protein>
<dbReference type="SUPFAM" id="SSF54106">
    <property type="entry name" value="LysM domain"/>
    <property type="match status" value="1"/>
</dbReference>
<evidence type="ECO:0000256" key="1">
    <source>
        <dbReference type="SAM" id="MobiDB-lite"/>
    </source>
</evidence>
<dbReference type="PROSITE" id="PS51782">
    <property type="entry name" value="LYSM"/>
    <property type="match status" value="1"/>
</dbReference>
<feature type="domain" description="LysM" evidence="2">
    <location>
        <begin position="171"/>
        <end position="215"/>
    </location>
</feature>
<name>A0A1I2BEW8_9BACL</name>
<dbReference type="PANTHER" id="PTHR33734">
    <property type="entry name" value="LYSM DOMAIN-CONTAINING GPI-ANCHORED PROTEIN 2"/>
    <property type="match status" value="1"/>
</dbReference>
<evidence type="ECO:0000313" key="4">
    <source>
        <dbReference type="Proteomes" id="UP000198855"/>
    </source>
</evidence>
<dbReference type="PANTHER" id="PTHR33734:SF22">
    <property type="entry name" value="MEMBRANE-BOUND LYTIC MUREIN TRANSGLYCOSYLASE D"/>
    <property type="match status" value="1"/>
</dbReference>
<sequence>MPVEFWFTYNNGAESLWLPVNPSELKVTAGSANETVTVQKLGQVTVIQDPVLKTYEFSSHFPQHYGPYCAYKDIPPPKKGIDQLESWKFSGFPVQFVIINPEGQKLTVAVTIESLSYREIAGDIGSIYYDLSLREFKYTKPRTIETKEENGQKVAEISSKGQRPNQTVKPKSYTVKKGDTLWAIDRMVGVPYENIAAANGIKPPYTIYPNQVLVIP</sequence>
<evidence type="ECO:0000259" key="2">
    <source>
        <dbReference type="PROSITE" id="PS51782"/>
    </source>
</evidence>
<dbReference type="InterPro" id="IPR036779">
    <property type="entry name" value="LysM_dom_sf"/>
</dbReference>
<dbReference type="RefSeq" id="WP_091187400.1">
    <property type="nucleotide sequence ID" value="NZ_FOMT01000003.1"/>
</dbReference>
<organism evidence="3 4">
    <name type="scientific">Paenibacillus catalpae</name>
    <dbReference type="NCBI Taxonomy" id="1045775"/>
    <lineage>
        <taxon>Bacteria</taxon>
        <taxon>Bacillati</taxon>
        <taxon>Bacillota</taxon>
        <taxon>Bacilli</taxon>
        <taxon>Bacillales</taxon>
        <taxon>Paenibacillaceae</taxon>
        <taxon>Paenibacillus</taxon>
    </lineage>
</organism>
<evidence type="ECO:0000313" key="3">
    <source>
        <dbReference type="EMBL" id="SFE54656.1"/>
    </source>
</evidence>
<dbReference type="AlphaFoldDB" id="A0A1I2BEW8"/>
<dbReference type="Gene3D" id="3.10.350.10">
    <property type="entry name" value="LysM domain"/>
    <property type="match status" value="1"/>
</dbReference>
<dbReference type="OrthoDB" id="9800780at2"/>
<feature type="region of interest" description="Disordered" evidence="1">
    <location>
        <begin position="147"/>
        <end position="170"/>
    </location>
</feature>
<accession>A0A1I2BEW8</accession>